<evidence type="ECO:0000256" key="1">
    <source>
        <dbReference type="SAM" id="MobiDB-lite"/>
    </source>
</evidence>
<gene>
    <name evidence="2" type="ORF">Zmor_014642</name>
</gene>
<proteinExistence type="predicted"/>
<sequence length="200" mass="22119">MPIYGNNVVNEPGGAGESIPRGVVAVSNDRINKPPSTVSILTFRAPKSPLSRPQPPPHRLAAPLSPRENSNFHPDSPRPEPLVVRRLPRNRNRHLLLERCACVTCSLRHRRDPTVGTPGHLSQFIVLSVIVANCVTMMPPRGQGGPVQCYSLYGNVWQRLARAATVILRVEPGRGCCELRVDGVTVLRFILLELNNPNYY</sequence>
<evidence type="ECO:0000313" key="2">
    <source>
        <dbReference type="EMBL" id="KAJ3655514.1"/>
    </source>
</evidence>
<evidence type="ECO:0000313" key="3">
    <source>
        <dbReference type="Proteomes" id="UP001168821"/>
    </source>
</evidence>
<organism evidence="2 3">
    <name type="scientific">Zophobas morio</name>
    <dbReference type="NCBI Taxonomy" id="2755281"/>
    <lineage>
        <taxon>Eukaryota</taxon>
        <taxon>Metazoa</taxon>
        <taxon>Ecdysozoa</taxon>
        <taxon>Arthropoda</taxon>
        <taxon>Hexapoda</taxon>
        <taxon>Insecta</taxon>
        <taxon>Pterygota</taxon>
        <taxon>Neoptera</taxon>
        <taxon>Endopterygota</taxon>
        <taxon>Coleoptera</taxon>
        <taxon>Polyphaga</taxon>
        <taxon>Cucujiformia</taxon>
        <taxon>Tenebrionidae</taxon>
        <taxon>Zophobas</taxon>
    </lineage>
</organism>
<keyword evidence="3" id="KW-1185">Reference proteome</keyword>
<dbReference type="AlphaFoldDB" id="A0AA38IL15"/>
<comment type="caution">
    <text evidence="2">The sequence shown here is derived from an EMBL/GenBank/DDBJ whole genome shotgun (WGS) entry which is preliminary data.</text>
</comment>
<accession>A0AA38IL15</accession>
<dbReference type="EMBL" id="JALNTZ010000004">
    <property type="protein sequence ID" value="KAJ3655514.1"/>
    <property type="molecule type" value="Genomic_DNA"/>
</dbReference>
<dbReference type="Proteomes" id="UP001168821">
    <property type="component" value="Unassembled WGS sequence"/>
</dbReference>
<feature type="region of interest" description="Disordered" evidence="1">
    <location>
        <begin position="30"/>
        <end position="82"/>
    </location>
</feature>
<protein>
    <submittedName>
        <fullName evidence="2">Uncharacterized protein</fullName>
    </submittedName>
</protein>
<reference evidence="2" key="1">
    <citation type="journal article" date="2023" name="G3 (Bethesda)">
        <title>Whole genome assemblies of Zophobas morio and Tenebrio molitor.</title>
        <authorList>
            <person name="Kaur S."/>
            <person name="Stinson S.A."/>
            <person name="diCenzo G.C."/>
        </authorList>
    </citation>
    <scope>NUCLEOTIDE SEQUENCE</scope>
    <source>
        <strain evidence="2">QUZm001</strain>
    </source>
</reference>
<name>A0AA38IL15_9CUCU</name>